<gene>
    <name evidence="10" type="primary">engB</name>
    <name evidence="12" type="ORF">SAMN06296008_11752</name>
</gene>
<evidence type="ECO:0000313" key="12">
    <source>
        <dbReference type="EMBL" id="SMC78618.1"/>
    </source>
</evidence>
<dbReference type="InterPro" id="IPR027417">
    <property type="entry name" value="P-loop_NTPase"/>
</dbReference>
<proteinExistence type="inferred from homology"/>
<evidence type="ECO:0000256" key="4">
    <source>
        <dbReference type="ARBA" id="ARBA00022723"/>
    </source>
</evidence>
<dbReference type="OrthoDB" id="9804921at2"/>
<keyword evidence="3 10" id="KW-0132">Cell division</keyword>
<dbReference type="STRING" id="1938817.SAMN06296008_11752"/>
<evidence type="ECO:0000256" key="1">
    <source>
        <dbReference type="ARBA" id="ARBA00001946"/>
    </source>
</evidence>
<dbReference type="Proteomes" id="UP000192708">
    <property type="component" value="Unassembled WGS sequence"/>
</dbReference>
<keyword evidence="8 10" id="KW-0717">Septation</keyword>
<reference evidence="12 13" key="1">
    <citation type="submission" date="2017-04" db="EMBL/GenBank/DDBJ databases">
        <authorList>
            <person name="Afonso C.L."/>
            <person name="Miller P.J."/>
            <person name="Scott M.A."/>
            <person name="Spackman E."/>
            <person name="Goraichik I."/>
            <person name="Dimitrov K.M."/>
            <person name="Suarez D.L."/>
            <person name="Swayne D.E."/>
        </authorList>
    </citation>
    <scope>NUCLEOTIDE SEQUENCE [LARGE SCALE GENOMIC DNA]</scope>
    <source>
        <strain evidence="12 13">VK13</strain>
    </source>
</reference>
<accession>A0A1W2C1K5</accession>
<dbReference type="NCBIfam" id="TIGR03598">
    <property type="entry name" value="GTPase_YsxC"/>
    <property type="match status" value="1"/>
</dbReference>
<dbReference type="InterPro" id="IPR006073">
    <property type="entry name" value="GTP-bd"/>
</dbReference>
<keyword evidence="7 10" id="KW-0342">GTP-binding</keyword>
<dbReference type="HAMAP" id="MF_00321">
    <property type="entry name" value="GTPase_EngB"/>
    <property type="match status" value="1"/>
</dbReference>
<comment type="similarity">
    <text evidence="2 10">Belongs to the TRAFAC class TrmE-Era-EngA-EngB-Septin-like GTPase superfamily. EngB GTPase family.</text>
</comment>
<evidence type="ECO:0000256" key="10">
    <source>
        <dbReference type="HAMAP-Rule" id="MF_00321"/>
    </source>
</evidence>
<evidence type="ECO:0000256" key="7">
    <source>
        <dbReference type="ARBA" id="ARBA00023134"/>
    </source>
</evidence>
<evidence type="ECO:0000256" key="9">
    <source>
        <dbReference type="ARBA" id="ARBA00023306"/>
    </source>
</evidence>
<dbReference type="GO" id="GO:0000917">
    <property type="term" value="P:division septum assembly"/>
    <property type="evidence" value="ECO:0007669"/>
    <property type="project" value="UniProtKB-KW"/>
</dbReference>
<keyword evidence="4" id="KW-0479">Metal-binding</keyword>
<comment type="function">
    <text evidence="10">Necessary for normal cell division and for the maintenance of normal septation.</text>
</comment>
<dbReference type="FunFam" id="3.40.50.300:FF:000098">
    <property type="entry name" value="Probable GTP-binding protein EngB"/>
    <property type="match status" value="1"/>
</dbReference>
<evidence type="ECO:0000313" key="13">
    <source>
        <dbReference type="Proteomes" id="UP000192708"/>
    </source>
</evidence>
<dbReference type="RefSeq" id="WP_084285646.1">
    <property type="nucleotide sequence ID" value="NZ_FWXJ01000017.1"/>
</dbReference>
<dbReference type="Pfam" id="PF01926">
    <property type="entry name" value="MMR_HSR1"/>
    <property type="match status" value="1"/>
</dbReference>
<evidence type="ECO:0000256" key="2">
    <source>
        <dbReference type="ARBA" id="ARBA00009638"/>
    </source>
</evidence>
<dbReference type="GO" id="GO:0005829">
    <property type="term" value="C:cytosol"/>
    <property type="evidence" value="ECO:0007669"/>
    <property type="project" value="TreeGrafter"/>
</dbReference>
<dbReference type="Gene3D" id="3.40.50.300">
    <property type="entry name" value="P-loop containing nucleotide triphosphate hydrolases"/>
    <property type="match status" value="1"/>
</dbReference>
<protein>
    <recommendedName>
        <fullName evidence="10">Probable GTP-binding protein EngB</fullName>
    </recommendedName>
</protein>
<dbReference type="GO" id="GO:0046872">
    <property type="term" value="F:metal ion binding"/>
    <property type="evidence" value="ECO:0007669"/>
    <property type="project" value="UniProtKB-KW"/>
</dbReference>
<evidence type="ECO:0000256" key="8">
    <source>
        <dbReference type="ARBA" id="ARBA00023210"/>
    </source>
</evidence>
<evidence type="ECO:0000259" key="11">
    <source>
        <dbReference type="PROSITE" id="PS51706"/>
    </source>
</evidence>
<evidence type="ECO:0000256" key="5">
    <source>
        <dbReference type="ARBA" id="ARBA00022741"/>
    </source>
</evidence>
<comment type="cofactor">
    <cofactor evidence="1">
        <name>Mg(2+)</name>
        <dbReference type="ChEBI" id="CHEBI:18420"/>
    </cofactor>
</comment>
<evidence type="ECO:0000256" key="3">
    <source>
        <dbReference type="ARBA" id="ARBA00022618"/>
    </source>
</evidence>
<feature type="domain" description="EngB-type G" evidence="11">
    <location>
        <begin position="23"/>
        <end position="208"/>
    </location>
</feature>
<dbReference type="GO" id="GO:0005525">
    <property type="term" value="F:GTP binding"/>
    <property type="evidence" value="ECO:0007669"/>
    <property type="project" value="UniProtKB-UniRule"/>
</dbReference>
<dbReference type="AlphaFoldDB" id="A0A1W2C1K5"/>
<name>A0A1W2C1K5_9BURK</name>
<dbReference type="CDD" id="cd01876">
    <property type="entry name" value="YihA_EngB"/>
    <property type="match status" value="1"/>
</dbReference>
<dbReference type="SUPFAM" id="SSF52540">
    <property type="entry name" value="P-loop containing nucleoside triphosphate hydrolases"/>
    <property type="match status" value="1"/>
</dbReference>
<dbReference type="InterPro" id="IPR030393">
    <property type="entry name" value="G_ENGB_dom"/>
</dbReference>
<dbReference type="PANTHER" id="PTHR11649:SF13">
    <property type="entry name" value="ENGB-TYPE G DOMAIN-CONTAINING PROTEIN"/>
    <property type="match status" value="1"/>
</dbReference>
<keyword evidence="5 10" id="KW-0547">Nucleotide-binding</keyword>
<dbReference type="InterPro" id="IPR019987">
    <property type="entry name" value="GTP-bd_ribosome_bio_YsxC"/>
</dbReference>
<sequence>MSKIQQAKFFVTVNHLVDLPKDPIPEIAFAGRSNAGKSTAINLLCNQKRLAFSSKTPGRTQHINYFCIPDKDETLLGHLVDLPGYGYAQVDFKIKAHWEKLLSSYLQERAQLKGMVLIVDSRRGLTDLDRNMLEWFCPTGKPVHILVTKADKLNQSDKALVLKSVRDELKLLNSTKPKFGTLTAQLFSSIKRIGIEEADDLVCKWLGLSDDSNISI</sequence>
<evidence type="ECO:0000256" key="6">
    <source>
        <dbReference type="ARBA" id="ARBA00022842"/>
    </source>
</evidence>
<dbReference type="PANTHER" id="PTHR11649">
    <property type="entry name" value="MSS1/TRME-RELATED GTP-BINDING PROTEIN"/>
    <property type="match status" value="1"/>
</dbReference>
<keyword evidence="9 10" id="KW-0131">Cell cycle</keyword>
<dbReference type="PROSITE" id="PS51706">
    <property type="entry name" value="G_ENGB"/>
    <property type="match status" value="1"/>
</dbReference>
<dbReference type="EMBL" id="FWXJ01000017">
    <property type="protein sequence ID" value="SMC78618.1"/>
    <property type="molecule type" value="Genomic_DNA"/>
</dbReference>
<organism evidence="12 13">
    <name type="scientific">Polynucleobacter kasalickyi</name>
    <dbReference type="NCBI Taxonomy" id="1938817"/>
    <lineage>
        <taxon>Bacteria</taxon>
        <taxon>Pseudomonadati</taxon>
        <taxon>Pseudomonadota</taxon>
        <taxon>Betaproteobacteria</taxon>
        <taxon>Burkholderiales</taxon>
        <taxon>Burkholderiaceae</taxon>
        <taxon>Polynucleobacter</taxon>
    </lineage>
</organism>
<keyword evidence="13" id="KW-1185">Reference proteome</keyword>
<keyword evidence="6" id="KW-0460">Magnesium</keyword>